<dbReference type="STRING" id="1047168.A0A0F4GYG6"/>
<dbReference type="InterPro" id="IPR015943">
    <property type="entry name" value="WD40/YVTN_repeat-like_dom_sf"/>
</dbReference>
<dbReference type="PANTHER" id="PTHR16220">
    <property type="entry name" value="WD REPEAT PROTEIN 8-RELATED"/>
    <property type="match status" value="1"/>
</dbReference>
<protein>
    <submittedName>
        <fullName evidence="2">Uncharacterized protein</fullName>
    </submittedName>
</protein>
<dbReference type="SUPFAM" id="SSF82171">
    <property type="entry name" value="DPP6 N-terminal domain-like"/>
    <property type="match status" value="1"/>
</dbReference>
<keyword evidence="3" id="KW-1185">Reference proteome</keyword>
<dbReference type="Pfam" id="PF07676">
    <property type="entry name" value="PD40"/>
    <property type="match status" value="1"/>
</dbReference>
<dbReference type="AlphaFoldDB" id="A0A0F4GYG6"/>
<comment type="caution">
    <text evidence="2">The sequence shown here is derived from an EMBL/GenBank/DDBJ whole genome shotgun (WGS) entry which is preliminary data.</text>
</comment>
<dbReference type="GO" id="GO:1990811">
    <property type="term" value="C:MWP complex"/>
    <property type="evidence" value="ECO:0007669"/>
    <property type="project" value="TreeGrafter"/>
</dbReference>
<evidence type="ECO:0000256" key="1">
    <source>
        <dbReference type="SAM" id="MobiDB-lite"/>
    </source>
</evidence>
<dbReference type="GO" id="GO:0005815">
    <property type="term" value="C:microtubule organizing center"/>
    <property type="evidence" value="ECO:0007669"/>
    <property type="project" value="TreeGrafter"/>
</dbReference>
<dbReference type="PANTHER" id="PTHR16220:SF0">
    <property type="entry name" value="WD REPEAT-CONTAINING PROTEIN WRAP73"/>
    <property type="match status" value="1"/>
</dbReference>
<name>A0A0F4GYG6_9PEZI</name>
<reference evidence="2 3" key="1">
    <citation type="submission" date="2015-03" db="EMBL/GenBank/DDBJ databases">
        <title>RNA-seq based gene annotation and comparative genomics of four Zymoseptoria species reveal species-specific pathogenicity related genes and transposable element activity.</title>
        <authorList>
            <person name="Grandaubert J."/>
            <person name="Bhattacharyya A."/>
            <person name="Stukenbrock E.H."/>
        </authorList>
    </citation>
    <scope>NUCLEOTIDE SEQUENCE [LARGE SCALE GENOMIC DNA]</scope>
    <source>
        <strain evidence="2 3">Zb18110</strain>
    </source>
</reference>
<gene>
    <name evidence="2" type="ORF">TI39_contig66g00010</name>
</gene>
<dbReference type="InterPro" id="IPR052778">
    <property type="entry name" value="Centrosome-WD_assoc"/>
</dbReference>
<sequence length="532" mass="58647">MQASYHSSAAPTGHCVVYMRDTGICKQSIRGRAPATVNTGAGFHHTKVTSLKWSEDGTQIAIVSERGVKIVELEPLLDIARLDNGSGGLGKIAFAEFVGNDHLLAIWEFGKTKLWHIHSGKAVELPDVKTVCDGRAWQTRPGSAKAGPRLFAMLSRMAADDHLAINFSTSNQALPLVKLPTHDAQSISWSPDGRWLAVLDVPTASQGIHIYTPDGHLFRSCPSQNDNEYGLGIKDVTWSSDGRLLALAKFDGRVELLNTTTFTPLAVIEHSTTIDQRLLPSEQQARIWQQTVSAANVRSYAEPSQTVSPPLSRLKPTSEPSELGIAELSFSCDGSYLASRDYRMLNTVWVWETSSLAAHSVLIQHSNIRKLHWHPSSPDTLMIDCAEGIAYVYDVSSSHAPRMFQTEARPRATLSWVKTATGAKPIIMATEKTAFHFIYPEGRDAGYEQSRNGSSMQDAAFDEGESEDSLFDVLSGRKPLPPKTNPSYTEMVDLDMEAEDTIDGGLEDTFREKRRAIETQQEVDPLDDSEFF</sequence>
<dbReference type="Proteomes" id="UP000033647">
    <property type="component" value="Unassembled WGS sequence"/>
</dbReference>
<accession>A0A0F4GYG6</accession>
<dbReference type="EMBL" id="LAFY01000063">
    <property type="protein sequence ID" value="KJY02309.1"/>
    <property type="molecule type" value="Genomic_DNA"/>
</dbReference>
<feature type="region of interest" description="Disordered" evidence="1">
    <location>
        <begin position="446"/>
        <end position="468"/>
    </location>
</feature>
<evidence type="ECO:0000313" key="2">
    <source>
        <dbReference type="EMBL" id="KJY02309.1"/>
    </source>
</evidence>
<organism evidence="2 3">
    <name type="scientific">Zymoseptoria brevis</name>
    <dbReference type="NCBI Taxonomy" id="1047168"/>
    <lineage>
        <taxon>Eukaryota</taxon>
        <taxon>Fungi</taxon>
        <taxon>Dikarya</taxon>
        <taxon>Ascomycota</taxon>
        <taxon>Pezizomycotina</taxon>
        <taxon>Dothideomycetes</taxon>
        <taxon>Dothideomycetidae</taxon>
        <taxon>Mycosphaerellales</taxon>
        <taxon>Mycosphaerellaceae</taxon>
        <taxon>Zymoseptoria</taxon>
    </lineage>
</organism>
<dbReference type="InterPro" id="IPR011659">
    <property type="entry name" value="WD40"/>
</dbReference>
<proteinExistence type="predicted"/>
<dbReference type="Gene3D" id="2.130.10.10">
    <property type="entry name" value="YVTN repeat-like/Quinoprotein amine dehydrogenase"/>
    <property type="match status" value="2"/>
</dbReference>
<dbReference type="OrthoDB" id="308690at2759"/>
<dbReference type="GO" id="GO:1990810">
    <property type="term" value="P:microtubule anchoring at mitotic spindle pole body"/>
    <property type="evidence" value="ECO:0007669"/>
    <property type="project" value="TreeGrafter"/>
</dbReference>
<evidence type="ECO:0000313" key="3">
    <source>
        <dbReference type="Proteomes" id="UP000033647"/>
    </source>
</evidence>